<keyword evidence="2" id="KW-1185">Reference proteome</keyword>
<feature type="non-terminal residue" evidence="1">
    <location>
        <position position="1"/>
    </location>
</feature>
<evidence type="ECO:0000313" key="1">
    <source>
        <dbReference type="EMBL" id="CAG8789523.1"/>
    </source>
</evidence>
<name>A0A9N9JMX6_9GLOM</name>
<proteinExistence type="predicted"/>
<evidence type="ECO:0000313" key="2">
    <source>
        <dbReference type="Proteomes" id="UP000789342"/>
    </source>
</evidence>
<sequence>EMYAIKVEVLSAQDAVMRSLTVSIQSRGSARIADSSKSLYSLDAAS</sequence>
<comment type="caution">
    <text evidence="1">The sequence shown here is derived from an EMBL/GenBank/DDBJ whole genome shotgun (WGS) entry which is preliminary data.</text>
</comment>
<organism evidence="1 2">
    <name type="scientific">Acaulospora morrowiae</name>
    <dbReference type="NCBI Taxonomy" id="94023"/>
    <lineage>
        <taxon>Eukaryota</taxon>
        <taxon>Fungi</taxon>
        <taxon>Fungi incertae sedis</taxon>
        <taxon>Mucoromycota</taxon>
        <taxon>Glomeromycotina</taxon>
        <taxon>Glomeromycetes</taxon>
        <taxon>Diversisporales</taxon>
        <taxon>Acaulosporaceae</taxon>
        <taxon>Acaulospora</taxon>
    </lineage>
</organism>
<reference evidence="1" key="1">
    <citation type="submission" date="2021-06" db="EMBL/GenBank/DDBJ databases">
        <authorList>
            <person name="Kallberg Y."/>
            <person name="Tangrot J."/>
            <person name="Rosling A."/>
        </authorList>
    </citation>
    <scope>NUCLEOTIDE SEQUENCE</scope>
    <source>
        <strain evidence="1">CL551</strain>
    </source>
</reference>
<gene>
    <name evidence="1" type="ORF">AMORRO_LOCUS18014</name>
</gene>
<feature type="non-terminal residue" evidence="1">
    <location>
        <position position="46"/>
    </location>
</feature>
<dbReference type="Proteomes" id="UP000789342">
    <property type="component" value="Unassembled WGS sequence"/>
</dbReference>
<dbReference type="EMBL" id="CAJVPV010060013">
    <property type="protein sequence ID" value="CAG8789523.1"/>
    <property type="molecule type" value="Genomic_DNA"/>
</dbReference>
<protein>
    <submittedName>
        <fullName evidence="1">371_t:CDS:1</fullName>
    </submittedName>
</protein>
<dbReference type="AlphaFoldDB" id="A0A9N9JMX6"/>
<accession>A0A9N9JMX6</accession>